<dbReference type="InterPro" id="IPR006944">
    <property type="entry name" value="Phage/GTA_portal"/>
</dbReference>
<protein>
    <submittedName>
        <fullName evidence="5">Portal protein</fullName>
    </submittedName>
</protein>
<name>A0A8S5VI23_9CAUD</name>
<keyword evidence="2" id="KW-1162">Viral penetration into host cytoplasm</keyword>
<feature type="region of interest" description="Disordered" evidence="4">
    <location>
        <begin position="394"/>
        <end position="429"/>
    </location>
</feature>
<dbReference type="EMBL" id="BK016268">
    <property type="protein sequence ID" value="DAG06259.1"/>
    <property type="molecule type" value="Genomic_DNA"/>
</dbReference>
<evidence type="ECO:0000256" key="2">
    <source>
        <dbReference type="ARBA" id="ARBA00023009"/>
    </source>
</evidence>
<feature type="compositionally biased region" description="Basic and acidic residues" evidence="4">
    <location>
        <begin position="397"/>
        <end position="416"/>
    </location>
</feature>
<evidence type="ECO:0000256" key="3">
    <source>
        <dbReference type="ARBA" id="ARBA00023219"/>
    </source>
</evidence>
<accession>A0A8S5VI23</accession>
<sequence length="429" mass="48178">MKHRGLFKTIFGGNKEQPNNNNSAATSFNMYSLLNTFNSTYQVNTGNAWDMDIVRSAVDAYCRNFAKLKAKHTRIGKAGKSKIERLLNYQPNSLMEAYSFYYKIAANLKLTNNAFIYPEFSTSGEIVSFFPLMSNQIELLEKNGQLYLKFVFKTGKIKVVAYDNIIHMRGQFFDNDIFGSKNHALRPALDTAIAINQGVSNSAKLINSIRGILSAKVSSKDEDLAKVRDKFVENNFKMSSNGSGVIVTDTKMDYTPINEKSTPISSEQLSYTKNAIYDYFGVNENIVQNKFTEEQWNAFYEGAIEPVAIQMSQCFTNALFTDNERNFGNEITFEANRLQYASNATKVNVVKELAPIAVLMIDDVREMFNLAPLPNGEGQKVLQSLNYINSNIADSYQSKDKDTAPPPKEEPAKNNEELEQEGGVESGDK</sequence>
<organism evidence="5">
    <name type="scientific">Myoviridae sp. ctCYN4</name>
    <dbReference type="NCBI Taxonomy" id="2825051"/>
    <lineage>
        <taxon>Viruses</taxon>
        <taxon>Duplodnaviria</taxon>
        <taxon>Heunggongvirae</taxon>
        <taxon>Uroviricota</taxon>
        <taxon>Caudoviricetes</taxon>
    </lineage>
</organism>
<keyword evidence="1" id="KW-0118">Viral capsid assembly</keyword>
<dbReference type="Pfam" id="PF04860">
    <property type="entry name" value="Phage_portal"/>
    <property type="match status" value="1"/>
</dbReference>
<keyword evidence="1" id="KW-1188">Viral release from host cell</keyword>
<keyword evidence="3" id="KW-0231">Viral genome packaging</keyword>
<evidence type="ECO:0000313" key="5">
    <source>
        <dbReference type="EMBL" id="DAG06259.1"/>
    </source>
</evidence>
<keyword evidence="2" id="KW-1171">Viral genome ejection through host cell envelope</keyword>
<reference evidence="5" key="1">
    <citation type="journal article" date="2021" name="Proc. Natl. Acad. Sci. U.S.A.">
        <title>A Catalog of Tens of Thousands of Viruses from Human Metagenomes Reveals Hidden Associations with Chronic Diseases.</title>
        <authorList>
            <person name="Tisza M.J."/>
            <person name="Buck C.B."/>
        </authorList>
    </citation>
    <scope>NUCLEOTIDE SEQUENCE</scope>
    <source>
        <strain evidence="5">CtCYN4</strain>
    </source>
</reference>
<evidence type="ECO:0000256" key="1">
    <source>
        <dbReference type="ARBA" id="ARBA00022950"/>
    </source>
</evidence>
<proteinExistence type="predicted"/>
<keyword evidence="2" id="KW-1160">Virus entry into host cell</keyword>
<evidence type="ECO:0000256" key="4">
    <source>
        <dbReference type="SAM" id="MobiDB-lite"/>
    </source>
</evidence>